<dbReference type="EMBL" id="MU839835">
    <property type="protein sequence ID" value="KAK1754786.1"/>
    <property type="molecule type" value="Genomic_DNA"/>
</dbReference>
<dbReference type="Pfam" id="PF24883">
    <property type="entry name" value="NPHP3_N"/>
    <property type="match status" value="1"/>
</dbReference>
<feature type="domain" description="Nephrocystin 3-like N-terminal" evidence="2">
    <location>
        <begin position="335"/>
        <end position="516"/>
    </location>
</feature>
<dbReference type="AlphaFoldDB" id="A0AAJ0BAR0"/>
<reference evidence="3" key="1">
    <citation type="submission" date="2023-06" db="EMBL/GenBank/DDBJ databases">
        <title>Genome-scale phylogeny and comparative genomics of the fungal order Sordariales.</title>
        <authorList>
            <consortium name="Lawrence Berkeley National Laboratory"/>
            <person name="Hensen N."/>
            <person name="Bonometti L."/>
            <person name="Westerberg I."/>
            <person name="Brannstrom I.O."/>
            <person name="Guillou S."/>
            <person name="Cros-Aarteil S."/>
            <person name="Calhoun S."/>
            <person name="Haridas S."/>
            <person name="Kuo A."/>
            <person name="Mondo S."/>
            <person name="Pangilinan J."/>
            <person name="Riley R."/>
            <person name="Labutti K."/>
            <person name="Andreopoulos B."/>
            <person name="Lipzen A."/>
            <person name="Chen C."/>
            <person name="Yanf M."/>
            <person name="Daum C."/>
            <person name="Ng V."/>
            <person name="Clum A."/>
            <person name="Steindorff A."/>
            <person name="Ohm R."/>
            <person name="Martin F."/>
            <person name="Silar P."/>
            <person name="Natvig D."/>
            <person name="Lalanne C."/>
            <person name="Gautier V."/>
            <person name="Ament-Velasquez S.L."/>
            <person name="Kruys A."/>
            <person name="Hutchinson M.I."/>
            <person name="Powell A.J."/>
            <person name="Barry K."/>
            <person name="Miller A.N."/>
            <person name="Grigoriev I.V."/>
            <person name="Debuchy R."/>
            <person name="Gladieux P."/>
            <person name="Thoren M.H."/>
            <person name="Johannesson H."/>
        </authorList>
    </citation>
    <scope>NUCLEOTIDE SEQUENCE</scope>
    <source>
        <strain evidence="3">PSN4</strain>
    </source>
</reference>
<dbReference type="PANTHER" id="PTHR10039">
    <property type="entry name" value="AMELOGENIN"/>
    <property type="match status" value="1"/>
</dbReference>
<dbReference type="PANTHER" id="PTHR10039:SF5">
    <property type="entry name" value="NACHT DOMAIN-CONTAINING PROTEIN"/>
    <property type="match status" value="1"/>
</dbReference>
<evidence type="ECO:0000256" key="1">
    <source>
        <dbReference type="ARBA" id="ARBA00022737"/>
    </source>
</evidence>
<accession>A0AAJ0BAR0</accession>
<evidence type="ECO:0000313" key="3">
    <source>
        <dbReference type="EMBL" id="KAK1754786.1"/>
    </source>
</evidence>
<evidence type="ECO:0000259" key="2">
    <source>
        <dbReference type="Pfam" id="PF24883"/>
    </source>
</evidence>
<protein>
    <recommendedName>
        <fullName evidence="2">Nephrocystin 3-like N-terminal domain-containing protein</fullName>
    </recommendedName>
</protein>
<keyword evidence="4" id="KW-1185">Reference proteome</keyword>
<evidence type="ECO:0000313" key="4">
    <source>
        <dbReference type="Proteomes" id="UP001239445"/>
    </source>
</evidence>
<dbReference type="Proteomes" id="UP001239445">
    <property type="component" value="Unassembled WGS sequence"/>
</dbReference>
<comment type="caution">
    <text evidence="3">The sequence shown here is derived from an EMBL/GenBank/DDBJ whole genome shotgun (WGS) entry which is preliminary data.</text>
</comment>
<sequence length="808" mass="90319">MDPVSIIGLTSSIITFIDAGSKFITLAKGIYNSPTGQVEELDRIEQFSVELEDISNHLASSCPSTPQTSAQRSLVAASKDCAGTCREMLELIDQCTAWRNAKTLAEDACDACNGKEKALRDDDTLIVAKKQANVNKLRKAGPRQECQCQPARPHQKRSALGSIALAAKFTFKKSEIDGLQKRLDSARRLLELASLSAMRSARTFLKRRPLRIRISAHTMFPGKREETQRSLVLLQGIGFRQLSELKAIQAWVSRLETYNSDKNEANASKNLETALRACIGAGSAAQLFQAYLKELEFPVRTVRFSSVLDAHPSTFEYMFEKDSKLFESHPALKLSFRDWLSNGEGVFHIAGKPGSGKSTLMKYLVQDARTRSFLQEWSGKTNQLVLASFFFWKPGHPLQKSTRGLVRSLLHTVLSKCPDLFEQLLGSLDRDQRELQFGSASYTGSVTLSERDIQGAFNCLVSNKAQSNRHGPRFCFFIDGLDEFEDPQEDYSDLVVRLKDWSNAMPGRVKLCVSSRELPIFHDIEPGQRVHLHLLTQGDIRKFVMDRLTGLPGSKKSKCGRTLAATEYDALVQEIVTKAEGVFLWVYLVTRTLRKGLLENGDSINMLRKKLEHLPSELDDFFRHMLDSIELIYRHEAYSTLAVALRMADSESGGWPLFRYGLLFLFFENPDFATYLPDNIPRPSELDAQLEAARRKLNARWALTSGQAWIGIGSGGGDRLGATNILKLPVPQLCVNSTRLTTAGTAVAHHMYPTQSSKRGIMTLMLLALAKKSSLRESVHRASLPRGTLGRLLDQKDKAARERVLLLD</sequence>
<organism evidence="3 4">
    <name type="scientific">Echria macrotheca</name>
    <dbReference type="NCBI Taxonomy" id="438768"/>
    <lineage>
        <taxon>Eukaryota</taxon>
        <taxon>Fungi</taxon>
        <taxon>Dikarya</taxon>
        <taxon>Ascomycota</taxon>
        <taxon>Pezizomycotina</taxon>
        <taxon>Sordariomycetes</taxon>
        <taxon>Sordariomycetidae</taxon>
        <taxon>Sordariales</taxon>
        <taxon>Schizotheciaceae</taxon>
        <taxon>Echria</taxon>
    </lineage>
</organism>
<name>A0AAJ0BAR0_9PEZI</name>
<dbReference type="InterPro" id="IPR056884">
    <property type="entry name" value="NPHP3-like_N"/>
</dbReference>
<dbReference type="SUPFAM" id="SSF52540">
    <property type="entry name" value="P-loop containing nucleoside triphosphate hydrolases"/>
    <property type="match status" value="1"/>
</dbReference>
<gene>
    <name evidence="3" type="ORF">QBC47DRAFT_403195</name>
</gene>
<dbReference type="Gene3D" id="3.40.50.300">
    <property type="entry name" value="P-loop containing nucleotide triphosphate hydrolases"/>
    <property type="match status" value="1"/>
</dbReference>
<keyword evidence="1" id="KW-0677">Repeat</keyword>
<dbReference type="InterPro" id="IPR027417">
    <property type="entry name" value="P-loop_NTPase"/>
</dbReference>
<proteinExistence type="predicted"/>